<comment type="caution">
    <text evidence="2">The sequence shown here is derived from an EMBL/GenBank/DDBJ whole genome shotgun (WGS) entry which is preliminary data.</text>
</comment>
<reference evidence="2" key="1">
    <citation type="journal article" date="2022" name="bioRxiv">
        <title>Sequencing and chromosome-scale assembly of the giantPleurodeles waltlgenome.</title>
        <authorList>
            <person name="Brown T."/>
            <person name="Elewa A."/>
            <person name="Iarovenko S."/>
            <person name="Subramanian E."/>
            <person name="Araus A.J."/>
            <person name="Petzold A."/>
            <person name="Susuki M."/>
            <person name="Suzuki K.-i.T."/>
            <person name="Hayashi T."/>
            <person name="Toyoda A."/>
            <person name="Oliveira C."/>
            <person name="Osipova E."/>
            <person name="Leigh N.D."/>
            <person name="Simon A."/>
            <person name="Yun M.H."/>
        </authorList>
    </citation>
    <scope>NUCLEOTIDE SEQUENCE</scope>
    <source>
        <strain evidence="2">20211129_DDA</strain>
        <tissue evidence="2">Liver</tissue>
    </source>
</reference>
<feature type="compositionally biased region" description="Basic and acidic residues" evidence="1">
    <location>
        <begin position="112"/>
        <end position="127"/>
    </location>
</feature>
<accession>A0AAV7N2R1</accession>
<name>A0AAV7N2R1_PLEWA</name>
<feature type="compositionally biased region" description="Basic and acidic residues" evidence="1">
    <location>
        <begin position="75"/>
        <end position="88"/>
    </location>
</feature>
<proteinExistence type="predicted"/>
<evidence type="ECO:0000256" key="1">
    <source>
        <dbReference type="SAM" id="MobiDB-lite"/>
    </source>
</evidence>
<organism evidence="2 3">
    <name type="scientific">Pleurodeles waltl</name>
    <name type="common">Iberian ribbed newt</name>
    <dbReference type="NCBI Taxonomy" id="8319"/>
    <lineage>
        <taxon>Eukaryota</taxon>
        <taxon>Metazoa</taxon>
        <taxon>Chordata</taxon>
        <taxon>Craniata</taxon>
        <taxon>Vertebrata</taxon>
        <taxon>Euteleostomi</taxon>
        <taxon>Amphibia</taxon>
        <taxon>Batrachia</taxon>
        <taxon>Caudata</taxon>
        <taxon>Salamandroidea</taxon>
        <taxon>Salamandridae</taxon>
        <taxon>Pleurodelinae</taxon>
        <taxon>Pleurodeles</taxon>
    </lineage>
</organism>
<evidence type="ECO:0000313" key="2">
    <source>
        <dbReference type="EMBL" id="KAJ1108603.1"/>
    </source>
</evidence>
<protein>
    <submittedName>
        <fullName evidence="2">Uncharacterized protein</fullName>
    </submittedName>
</protein>
<dbReference type="EMBL" id="JANPWB010000013">
    <property type="protein sequence ID" value="KAJ1108603.1"/>
    <property type="molecule type" value="Genomic_DNA"/>
</dbReference>
<feature type="region of interest" description="Disordered" evidence="1">
    <location>
        <begin position="66"/>
        <end position="88"/>
    </location>
</feature>
<dbReference type="AlphaFoldDB" id="A0AAV7N2R1"/>
<sequence length="127" mass="12921">MLGAEDNGEAYPAAGVGAEPRSGVMSALSAVVVSGAEGGEENLWGAAEGDVISRDRNGPLQGGACNNLLRGSSGSKEDCGDPPEGHEDQMKHIAHYNIGLKIGLHPGLGVGGEDRAAQVTERRSEGD</sequence>
<feature type="region of interest" description="Disordered" evidence="1">
    <location>
        <begin position="107"/>
        <end position="127"/>
    </location>
</feature>
<gene>
    <name evidence="2" type="ORF">NDU88_005979</name>
</gene>
<keyword evidence="3" id="KW-1185">Reference proteome</keyword>
<dbReference type="Proteomes" id="UP001066276">
    <property type="component" value="Chromosome 9"/>
</dbReference>
<evidence type="ECO:0000313" key="3">
    <source>
        <dbReference type="Proteomes" id="UP001066276"/>
    </source>
</evidence>